<keyword evidence="2" id="KW-1185">Reference proteome</keyword>
<dbReference type="RefSeq" id="WP_261959751.1">
    <property type="nucleotide sequence ID" value="NZ_BAAAXA010000001.1"/>
</dbReference>
<dbReference type="EMBL" id="BSFP01000005">
    <property type="protein sequence ID" value="GLK99852.1"/>
    <property type="molecule type" value="Genomic_DNA"/>
</dbReference>
<dbReference type="Proteomes" id="UP001143480">
    <property type="component" value="Unassembled WGS sequence"/>
</dbReference>
<evidence type="ECO:0000313" key="1">
    <source>
        <dbReference type="EMBL" id="GLK99852.1"/>
    </source>
</evidence>
<gene>
    <name evidence="1" type="ORF">GCM10017581_015930</name>
</gene>
<evidence type="ECO:0008006" key="3">
    <source>
        <dbReference type="Google" id="ProtNLM"/>
    </source>
</evidence>
<reference evidence="1" key="2">
    <citation type="submission" date="2023-01" db="EMBL/GenBank/DDBJ databases">
        <authorList>
            <person name="Sun Q."/>
            <person name="Evtushenko L."/>
        </authorList>
    </citation>
    <scope>NUCLEOTIDE SEQUENCE</scope>
    <source>
        <strain evidence="1">VKM Ac-1321</strain>
    </source>
</reference>
<reference evidence="1" key="1">
    <citation type="journal article" date="2014" name="Int. J. Syst. Evol. Microbiol.">
        <title>Complete genome sequence of Corynebacterium casei LMG S-19264T (=DSM 44701T), isolated from a smear-ripened cheese.</title>
        <authorList>
            <consortium name="US DOE Joint Genome Institute (JGI-PGF)"/>
            <person name="Walter F."/>
            <person name="Albersmeier A."/>
            <person name="Kalinowski J."/>
            <person name="Ruckert C."/>
        </authorList>
    </citation>
    <scope>NUCLEOTIDE SEQUENCE</scope>
    <source>
        <strain evidence="1">VKM Ac-1321</strain>
    </source>
</reference>
<protein>
    <recommendedName>
        <fullName evidence="3">Alpha/beta hydrolase</fullName>
    </recommendedName>
</protein>
<dbReference type="SUPFAM" id="SSF53474">
    <property type="entry name" value="alpha/beta-Hydrolases"/>
    <property type="match status" value="1"/>
</dbReference>
<dbReference type="AlphaFoldDB" id="A0A9W6KEK2"/>
<accession>A0A9W6KEK2</accession>
<dbReference type="InterPro" id="IPR029058">
    <property type="entry name" value="AB_hydrolase_fold"/>
</dbReference>
<proteinExistence type="predicted"/>
<organism evidence="1 2">
    <name type="scientific">Dactylosporangium matsuzakiense</name>
    <dbReference type="NCBI Taxonomy" id="53360"/>
    <lineage>
        <taxon>Bacteria</taxon>
        <taxon>Bacillati</taxon>
        <taxon>Actinomycetota</taxon>
        <taxon>Actinomycetes</taxon>
        <taxon>Micromonosporales</taxon>
        <taxon>Micromonosporaceae</taxon>
        <taxon>Dactylosporangium</taxon>
    </lineage>
</organism>
<evidence type="ECO:0000313" key="2">
    <source>
        <dbReference type="Proteomes" id="UP001143480"/>
    </source>
</evidence>
<sequence length="174" mass="18100">MCRPGAEALTWSGIRLFLRIGGRRALRQLLRGVSNAPGTAAWAGVSAADEAMLVDLFGSMRSGRGFVHELRPVPDLCAAVRQPALVVASRTDGGVPFTHAQALAAALPAAQLVESRAAGQFVWHSPDWPGIAERIIAFIRVAPDEAASAARGVSGFGDVTIAGTYDEAGRSAPA</sequence>
<dbReference type="Gene3D" id="3.40.50.1820">
    <property type="entry name" value="alpha/beta hydrolase"/>
    <property type="match status" value="1"/>
</dbReference>
<name>A0A9W6KEK2_9ACTN</name>
<comment type="caution">
    <text evidence="1">The sequence shown here is derived from an EMBL/GenBank/DDBJ whole genome shotgun (WGS) entry which is preliminary data.</text>
</comment>